<protein>
    <submittedName>
        <fullName evidence="2">Uncharacterized protein</fullName>
    </submittedName>
</protein>
<name>A0ABD0JQ85_9CAEN</name>
<evidence type="ECO:0000313" key="2">
    <source>
        <dbReference type="EMBL" id="KAK7476835.1"/>
    </source>
</evidence>
<evidence type="ECO:0000313" key="3">
    <source>
        <dbReference type="Proteomes" id="UP001519460"/>
    </source>
</evidence>
<dbReference type="Proteomes" id="UP001519460">
    <property type="component" value="Unassembled WGS sequence"/>
</dbReference>
<sequence length="86" mass="9984">MTQGDTDLQGPSIENRVLPYADLHFDSGHQRQRQAARRIEPYVELIWDSRDQRPKPADQPQRRPHVNPEPLLDADGYLRPSAMVRL</sequence>
<comment type="caution">
    <text evidence="2">The sequence shown here is derived from an EMBL/GenBank/DDBJ whole genome shotgun (WGS) entry which is preliminary data.</text>
</comment>
<dbReference type="EMBL" id="JACVVK020000364">
    <property type="protein sequence ID" value="KAK7476835.1"/>
    <property type="molecule type" value="Genomic_DNA"/>
</dbReference>
<proteinExistence type="predicted"/>
<dbReference type="AlphaFoldDB" id="A0ABD0JQ85"/>
<evidence type="ECO:0000256" key="1">
    <source>
        <dbReference type="SAM" id="MobiDB-lite"/>
    </source>
</evidence>
<organism evidence="2 3">
    <name type="scientific">Batillaria attramentaria</name>
    <dbReference type="NCBI Taxonomy" id="370345"/>
    <lineage>
        <taxon>Eukaryota</taxon>
        <taxon>Metazoa</taxon>
        <taxon>Spiralia</taxon>
        <taxon>Lophotrochozoa</taxon>
        <taxon>Mollusca</taxon>
        <taxon>Gastropoda</taxon>
        <taxon>Caenogastropoda</taxon>
        <taxon>Sorbeoconcha</taxon>
        <taxon>Cerithioidea</taxon>
        <taxon>Batillariidae</taxon>
        <taxon>Batillaria</taxon>
    </lineage>
</organism>
<feature type="region of interest" description="Disordered" evidence="1">
    <location>
        <begin position="48"/>
        <end position="86"/>
    </location>
</feature>
<reference evidence="2 3" key="1">
    <citation type="journal article" date="2023" name="Sci. Data">
        <title>Genome assembly of the Korean intertidal mud-creeper Batillaria attramentaria.</title>
        <authorList>
            <person name="Patra A.K."/>
            <person name="Ho P.T."/>
            <person name="Jun S."/>
            <person name="Lee S.J."/>
            <person name="Kim Y."/>
            <person name="Won Y.J."/>
        </authorList>
    </citation>
    <scope>NUCLEOTIDE SEQUENCE [LARGE SCALE GENOMIC DNA]</scope>
    <source>
        <strain evidence="2">Wonlab-2016</strain>
    </source>
</reference>
<accession>A0ABD0JQ85</accession>
<gene>
    <name evidence="2" type="ORF">BaRGS_00031917</name>
</gene>
<keyword evidence="3" id="KW-1185">Reference proteome</keyword>